<dbReference type="InterPro" id="IPR011855">
    <property type="entry name" value="Phgtail_TP901_1"/>
</dbReference>
<dbReference type="RefSeq" id="WP_042490579.1">
    <property type="nucleotide sequence ID" value="NZ_BBPI01000089.1"/>
</dbReference>
<dbReference type="OrthoDB" id="7266971at2"/>
<dbReference type="eggNOG" id="COG5437">
    <property type="taxonomic scope" value="Bacteria"/>
</dbReference>
<name>A0A0A1WBD1_9SPHN</name>
<protein>
    <submittedName>
        <fullName evidence="1">Putative phage-related protein</fullName>
    </submittedName>
</protein>
<sequence>MAIEKGSAFLLKIGDGVEPPAFATMAGLRTTQLSINGETVVVTSKDSCGWRELLSGAGVRHVSVAGAGVFTGSAAESRMRGHALAGTIETYRLSFESGGSMTGRFLVTRLDYSGDFGGERTYTLALESSGPVVSA</sequence>
<dbReference type="Pfam" id="PF06199">
    <property type="entry name" value="Phage_tail_2"/>
    <property type="match status" value="1"/>
</dbReference>
<organism evidence="1 2">
    <name type="scientific">Sphingomonas parapaucimobilis NBRC 15100</name>
    <dbReference type="NCBI Taxonomy" id="1219049"/>
    <lineage>
        <taxon>Bacteria</taxon>
        <taxon>Pseudomonadati</taxon>
        <taxon>Pseudomonadota</taxon>
        <taxon>Alphaproteobacteria</taxon>
        <taxon>Sphingomonadales</taxon>
        <taxon>Sphingomonadaceae</taxon>
        <taxon>Sphingomonas</taxon>
    </lineage>
</organism>
<proteinExistence type="predicted"/>
<dbReference type="Proteomes" id="UP000032305">
    <property type="component" value="Unassembled WGS sequence"/>
</dbReference>
<keyword evidence="2" id="KW-1185">Reference proteome</keyword>
<dbReference type="AlphaFoldDB" id="A0A0A1WBD1"/>
<comment type="caution">
    <text evidence="1">The sequence shown here is derived from an EMBL/GenBank/DDBJ whole genome shotgun (WGS) entry which is preliminary data.</text>
</comment>
<dbReference type="NCBIfam" id="TIGR02126">
    <property type="entry name" value="phgtail_TP901_1"/>
    <property type="match status" value="1"/>
</dbReference>
<evidence type="ECO:0000313" key="2">
    <source>
        <dbReference type="Proteomes" id="UP000032305"/>
    </source>
</evidence>
<accession>A0A0A1WBD1</accession>
<gene>
    <name evidence="1" type="ORF">SP5_089_00070</name>
</gene>
<evidence type="ECO:0000313" key="1">
    <source>
        <dbReference type="EMBL" id="GAM02527.1"/>
    </source>
</evidence>
<dbReference type="InterPro" id="IPR022344">
    <property type="entry name" value="GTA_major-tail"/>
</dbReference>
<reference evidence="1 2" key="1">
    <citation type="submission" date="2014-11" db="EMBL/GenBank/DDBJ databases">
        <title>Whole genome shotgun sequence of Sphingomonas parapaucimobilis NBRC 15100.</title>
        <authorList>
            <person name="Katano-Makiyama Y."/>
            <person name="Hosoyama A."/>
            <person name="Hashimoto M."/>
            <person name="Hosoyama Y."/>
            <person name="Noguchi M."/>
            <person name="Numata M."/>
            <person name="Tsuchikane K."/>
            <person name="Hirakata S."/>
            <person name="Uohara A."/>
            <person name="Shimodaira J."/>
            <person name="Ohji S."/>
            <person name="Ichikawa N."/>
            <person name="Kimura A."/>
            <person name="Yamazoe A."/>
            <person name="Fujita N."/>
        </authorList>
    </citation>
    <scope>NUCLEOTIDE SEQUENCE [LARGE SCALE GENOMIC DNA]</scope>
    <source>
        <strain evidence="1 2">NBRC 15100</strain>
    </source>
</reference>
<dbReference type="PRINTS" id="PR01996">
    <property type="entry name" value="MTP1FAMILY"/>
</dbReference>
<dbReference type="EMBL" id="BBPI01000089">
    <property type="protein sequence ID" value="GAM02527.1"/>
    <property type="molecule type" value="Genomic_DNA"/>
</dbReference>